<dbReference type="GO" id="GO:0008168">
    <property type="term" value="F:methyltransferase activity"/>
    <property type="evidence" value="ECO:0007669"/>
    <property type="project" value="UniProtKB-KW"/>
</dbReference>
<dbReference type="RefSeq" id="WP_076671004.1">
    <property type="nucleotide sequence ID" value="NZ_FTPP01000003.1"/>
</dbReference>
<dbReference type="STRING" id="1317125.SAMN05444128_3263"/>
<evidence type="ECO:0000259" key="1">
    <source>
        <dbReference type="Pfam" id="PF13649"/>
    </source>
</evidence>
<keyword evidence="2" id="KW-0808">Transferase</keyword>
<dbReference type="EMBL" id="FTPP01000003">
    <property type="protein sequence ID" value="SIT93850.1"/>
    <property type="molecule type" value="Genomic_DNA"/>
</dbReference>
<dbReference type="SUPFAM" id="SSF53335">
    <property type="entry name" value="S-adenosyl-L-methionine-dependent methyltransferases"/>
    <property type="match status" value="1"/>
</dbReference>
<dbReference type="OrthoDB" id="836632at2"/>
<reference evidence="3" key="1">
    <citation type="submission" date="2017-01" db="EMBL/GenBank/DDBJ databases">
        <authorList>
            <person name="Varghese N."/>
            <person name="Submissions S."/>
        </authorList>
    </citation>
    <scope>NUCLEOTIDE SEQUENCE [LARGE SCALE GENOMIC DNA]</scope>
    <source>
        <strain evidence="3">LP100</strain>
    </source>
</reference>
<evidence type="ECO:0000313" key="3">
    <source>
        <dbReference type="Proteomes" id="UP000187181"/>
    </source>
</evidence>
<dbReference type="AlphaFoldDB" id="A0A1R3XPH9"/>
<accession>A0A1R3XPH9</accession>
<dbReference type="InterPro" id="IPR029063">
    <property type="entry name" value="SAM-dependent_MTases_sf"/>
</dbReference>
<feature type="domain" description="Methyltransferase" evidence="1">
    <location>
        <begin position="42"/>
        <end position="141"/>
    </location>
</feature>
<dbReference type="Proteomes" id="UP000187181">
    <property type="component" value="Unassembled WGS sequence"/>
</dbReference>
<evidence type="ECO:0000313" key="2">
    <source>
        <dbReference type="EMBL" id="SIT93850.1"/>
    </source>
</evidence>
<sequence>MHNTNFNRIAPVYDSLSRLVFGNSLRRAQTTHLALIPEQAKVLLIGGGSGWLLEQLLNCRPLVKVTYLEVSSNMLQLARRRIEQRTPKALTGIDFRLGDENSLQPDETFDIILTPFLLDLFPEERLNYLMNRLNAALRLQGLWLFSDFWPAQTPAPVWQRLLLKSMYTFFGSVSNVEAIRLPDFNAHFARQPLFLEASASFYSGLVQARAYRKV</sequence>
<keyword evidence="3" id="KW-1185">Reference proteome</keyword>
<organism evidence="2 3">
    <name type="scientific">Pontibacter indicus</name>
    <dbReference type="NCBI Taxonomy" id="1317125"/>
    <lineage>
        <taxon>Bacteria</taxon>
        <taxon>Pseudomonadati</taxon>
        <taxon>Bacteroidota</taxon>
        <taxon>Cytophagia</taxon>
        <taxon>Cytophagales</taxon>
        <taxon>Hymenobacteraceae</taxon>
        <taxon>Pontibacter</taxon>
    </lineage>
</organism>
<dbReference type="Pfam" id="PF13649">
    <property type="entry name" value="Methyltransf_25"/>
    <property type="match status" value="1"/>
</dbReference>
<dbReference type="InterPro" id="IPR041698">
    <property type="entry name" value="Methyltransf_25"/>
</dbReference>
<dbReference type="GO" id="GO:0032259">
    <property type="term" value="P:methylation"/>
    <property type="evidence" value="ECO:0007669"/>
    <property type="project" value="UniProtKB-KW"/>
</dbReference>
<name>A0A1R3XPH9_9BACT</name>
<keyword evidence="2" id="KW-0489">Methyltransferase</keyword>
<protein>
    <submittedName>
        <fullName evidence="2">Methyltransferase domain-containing protein</fullName>
    </submittedName>
</protein>
<gene>
    <name evidence="2" type="ORF">SAMN05444128_3263</name>
</gene>
<dbReference type="Gene3D" id="3.40.50.150">
    <property type="entry name" value="Vaccinia Virus protein VP39"/>
    <property type="match status" value="1"/>
</dbReference>
<proteinExistence type="predicted"/>
<dbReference type="CDD" id="cd02440">
    <property type="entry name" value="AdoMet_MTases"/>
    <property type="match status" value="1"/>
</dbReference>